<dbReference type="SUPFAM" id="SSF51445">
    <property type="entry name" value="(Trans)glycosidases"/>
    <property type="match status" value="1"/>
</dbReference>
<dbReference type="GO" id="GO:0045493">
    <property type="term" value="P:xylan catabolic process"/>
    <property type="evidence" value="ECO:0007669"/>
    <property type="project" value="UniProtKB-KW"/>
</dbReference>
<name>A0A9X3S4E7_9ACTN</name>
<dbReference type="GO" id="GO:0005509">
    <property type="term" value="F:calcium ion binding"/>
    <property type="evidence" value="ECO:0007669"/>
    <property type="project" value="InterPro"/>
</dbReference>
<sequence>MHRTRLTGGAIAAIAVAAVLVVPSAAAGQAFPVFGKDKWLGSVNELTRPLFTQYFNQVTPENAGKWGSAAGTTRTAAMRWANLDQAYNFAQTNGFPFNFHVLVWGNQQPTWMAALPAEEQLVEIKKWFAAVAERYPNIKWLQVVNEPLHDPPDCTHSANQGANCNASGNYARALGGANGTDGTGWDWVLNAFRLARQYFPNAKLMLNDYSITNSNSATTQYLQIIDILKRENLLDVIGEQGHAFSTTGNMAVHKSNLDRLATTGLPIQITELDIDGVAAGGVAGDVVQLRDYRRIVPVFWEHPAVQVVTVWGWRQPNHWRNAQNAPIVLSDDMPKPAALWLHDYVRGIAPAIRANQTFSVRDVNAPVGTVQADDWASAIGRPELRTFTWQLTGTDGPFAIDPSTGALRITDQRQLDERTTYTLKTRVSDGFHTSDEVTLTVATQDLANVADGDAGGSVPATLALALGGGAGFGAFTPGVGKDYAASTSANVISTAGDATLSVVDPGASPGRLVNGAFSLAQPVQAAVSAAFAPVGAAPVTLHSYSGPVSNDPLTIRFRQTIGASEALRTGAYSKTFTFTLSTTTP</sequence>
<evidence type="ECO:0000256" key="2">
    <source>
        <dbReference type="ARBA" id="ARBA00007495"/>
    </source>
</evidence>
<evidence type="ECO:0000313" key="15">
    <source>
        <dbReference type="Proteomes" id="UP001149140"/>
    </source>
</evidence>
<evidence type="ECO:0000256" key="9">
    <source>
        <dbReference type="ARBA" id="ARBA00023326"/>
    </source>
</evidence>
<feature type="chain" id="PRO_5040979710" description="endo-1,4-beta-xylanase" evidence="11">
    <location>
        <begin position="28"/>
        <end position="585"/>
    </location>
</feature>
<evidence type="ECO:0000256" key="6">
    <source>
        <dbReference type="ARBA" id="ARBA00022801"/>
    </source>
</evidence>
<dbReference type="InterPro" id="IPR002126">
    <property type="entry name" value="Cadherin-like_dom"/>
</dbReference>
<organism evidence="14 15">
    <name type="scientific">Solirubrobacter ginsenosidimutans</name>
    <dbReference type="NCBI Taxonomy" id="490573"/>
    <lineage>
        <taxon>Bacteria</taxon>
        <taxon>Bacillati</taxon>
        <taxon>Actinomycetota</taxon>
        <taxon>Thermoleophilia</taxon>
        <taxon>Solirubrobacterales</taxon>
        <taxon>Solirubrobacteraceae</taxon>
        <taxon>Solirubrobacter</taxon>
    </lineage>
</organism>
<evidence type="ECO:0000256" key="1">
    <source>
        <dbReference type="ARBA" id="ARBA00000681"/>
    </source>
</evidence>
<feature type="active site" description="Nucleophile" evidence="10">
    <location>
        <position position="271"/>
    </location>
</feature>
<accession>A0A9X3S4E7</accession>
<keyword evidence="7" id="KW-0119">Carbohydrate metabolism</keyword>
<evidence type="ECO:0000259" key="12">
    <source>
        <dbReference type="PROSITE" id="PS50268"/>
    </source>
</evidence>
<evidence type="ECO:0000256" key="3">
    <source>
        <dbReference type="ARBA" id="ARBA00012590"/>
    </source>
</evidence>
<dbReference type="Gene3D" id="3.20.20.80">
    <property type="entry name" value="Glycosidases"/>
    <property type="match status" value="1"/>
</dbReference>
<protein>
    <recommendedName>
        <fullName evidence="3">endo-1,4-beta-xylanase</fullName>
        <ecNumber evidence="3">3.2.1.8</ecNumber>
    </recommendedName>
</protein>
<dbReference type="PROSITE" id="PS00591">
    <property type="entry name" value="GH10_1"/>
    <property type="match status" value="1"/>
</dbReference>
<evidence type="ECO:0000256" key="11">
    <source>
        <dbReference type="SAM" id="SignalP"/>
    </source>
</evidence>
<dbReference type="InterPro" id="IPR015919">
    <property type="entry name" value="Cadherin-like_sf"/>
</dbReference>
<dbReference type="InterPro" id="IPR001000">
    <property type="entry name" value="GH10_dom"/>
</dbReference>
<keyword evidence="15" id="KW-1185">Reference proteome</keyword>
<dbReference type="PANTHER" id="PTHR31490">
    <property type="entry name" value="GLYCOSYL HYDROLASE"/>
    <property type="match status" value="1"/>
</dbReference>
<keyword evidence="9" id="KW-0624">Polysaccharide degradation</keyword>
<dbReference type="EMBL" id="JAPDOD010000033">
    <property type="protein sequence ID" value="MDA0164387.1"/>
    <property type="molecule type" value="Genomic_DNA"/>
</dbReference>
<dbReference type="Proteomes" id="UP001149140">
    <property type="component" value="Unassembled WGS sequence"/>
</dbReference>
<reference evidence="14" key="1">
    <citation type="submission" date="2022-10" db="EMBL/GenBank/DDBJ databases">
        <title>The WGS of Solirubrobacter ginsenosidimutans DSM 21036.</title>
        <authorList>
            <person name="Jiang Z."/>
        </authorList>
    </citation>
    <scope>NUCLEOTIDE SEQUENCE</scope>
    <source>
        <strain evidence="14">DSM 21036</strain>
    </source>
</reference>
<dbReference type="SUPFAM" id="SSF49313">
    <property type="entry name" value="Cadherin-like"/>
    <property type="match status" value="1"/>
</dbReference>
<dbReference type="EC" id="3.2.1.8" evidence="3"/>
<dbReference type="Pfam" id="PF00331">
    <property type="entry name" value="Glyco_hydro_10"/>
    <property type="match status" value="1"/>
</dbReference>
<dbReference type="CDD" id="cd11304">
    <property type="entry name" value="Cadherin_repeat"/>
    <property type="match status" value="1"/>
</dbReference>
<keyword evidence="4" id="KW-0858">Xylan degradation</keyword>
<keyword evidence="8" id="KW-0326">Glycosidase</keyword>
<dbReference type="GO" id="GO:0031176">
    <property type="term" value="F:endo-1,4-beta-xylanase activity"/>
    <property type="evidence" value="ECO:0007669"/>
    <property type="project" value="UniProtKB-EC"/>
</dbReference>
<dbReference type="PROSITE" id="PS51760">
    <property type="entry name" value="GH10_2"/>
    <property type="match status" value="1"/>
</dbReference>
<dbReference type="GO" id="GO:0016020">
    <property type="term" value="C:membrane"/>
    <property type="evidence" value="ECO:0007669"/>
    <property type="project" value="InterPro"/>
</dbReference>
<dbReference type="PROSITE" id="PS50268">
    <property type="entry name" value="CADHERIN_2"/>
    <property type="match status" value="1"/>
</dbReference>
<dbReference type="InterPro" id="IPR044846">
    <property type="entry name" value="GH10"/>
</dbReference>
<feature type="signal peptide" evidence="11">
    <location>
        <begin position="1"/>
        <end position="27"/>
    </location>
</feature>
<evidence type="ECO:0000259" key="13">
    <source>
        <dbReference type="PROSITE" id="PS51760"/>
    </source>
</evidence>
<dbReference type="AlphaFoldDB" id="A0A9X3S4E7"/>
<proteinExistence type="inferred from homology"/>
<dbReference type="InterPro" id="IPR031158">
    <property type="entry name" value="GH10_AS"/>
</dbReference>
<dbReference type="InterPro" id="IPR017853">
    <property type="entry name" value="GH"/>
</dbReference>
<keyword evidence="6" id="KW-0378">Hydrolase</keyword>
<evidence type="ECO:0000256" key="8">
    <source>
        <dbReference type="ARBA" id="ARBA00023295"/>
    </source>
</evidence>
<gene>
    <name evidence="14" type="ORF">OM076_29220</name>
</gene>
<feature type="domain" description="Cadherin" evidence="12">
    <location>
        <begin position="364"/>
        <end position="461"/>
    </location>
</feature>
<comment type="caution">
    <text evidence="14">The sequence shown here is derived from an EMBL/GenBank/DDBJ whole genome shotgun (WGS) entry which is preliminary data.</text>
</comment>
<feature type="domain" description="GH10" evidence="13">
    <location>
        <begin position="24"/>
        <end position="344"/>
    </location>
</feature>
<dbReference type="SMART" id="SM00633">
    <property type="entry name" value="Glyco_10"/>
    <property type="match status" value="1"/>
</dbReference>
<dbReference type="Gene3D" id="2.60.40.60">
    <property type="entry name" value="Cadherins"/>
    <property type="match status" value="1"/>
</dbReference>
<comment type="similarity">
    <text evidence="2">Belongs to the glycosyl hydrolase 10 (cellulase F) family.</text>
</comment>
<evidence type="ECO:0000256" key="7">
    <source>
        <dbReference type="ARBA" id="ARBA00023277"/>
    </source>
</evidence>
<evidence type="ECO:0000313" key="14">
    <source>
        <dbReference type="EMBL" id="MDA0164387.1"/>
    </source>
</evidence>
<comment type="catalytic activity">
    <reaction evidence="1">
        <text>Endohydrolysis of (1-&gt;4)-beta-D-xylosidic linkages in xylans.</text>
        <dbReference type="EC" id="3.2.1.8"/>
    </reaction>
</comment>
<dbReference type="GO" id="GO:0007156">
    <property type="term" value="P:homophilic cell adhesion via plasma membrane adhesion molecules"/>
    <property type="evidence" value="ECO:0007669"/>
    <property type="project" value="InterPro"/>
</dbReference>
<evidence type="ECO:0000256" key="5">
    <source>
        <dbReference type="ARBA" id="ARBA00022729"/>
    </source>
</evidence>
<dbReference type="PANTHER" id="PTHR31490:SF88">
    <property type="entry name" value="BETA-XYLANASE"/>
    <property type="match status" value="1"/>
</dbReference>
<evidence type="ECO:0000256" key="10">
    <source>
        <dbReference type="PROSITE-ProRule" id="PRU10061"/>
    </source>
</evidence>
<evidence type="ECO:0000256" key="4">
    <source>
        <dbReference type="ARBA" id="ARBA00022651"/>
    </source>
</evidence>
<keyword evidence="5 11" id="KW-0732">Signal</keyword>